<dbReference type="GO" id="GO:0005525">
    <property type="term" value="F:GTP binding"/>
    <property type="evidence" value="ECO:0007669"/>
    <property type="project" value="InterPro"/>
</dbReference>
<evidence type="ECO:0000259" key="1">
    <source>
        <dbReference type="Pfam" id="PF03205"/>
    </source>
</evidence>
<gene>
    <name evidence="2" type="primary">mobB</name>
    <name evidence="2" type="ORF">GNH96_05665</name>
</gene>
<dbReference type="Proteomes" id="UP000503004">
    <property type="component" value="Chromosome"/>
</dbReference>
<sequence>MNTPVLGFAAFSGTGKTTLLKSLIPLLKQAGLKVGAIKHSHHGFEVDQPGKDSFELRAAGATPVMITSSKRRAIITERETPQEPRLADELAHFDAAGLDLILVEGFKHERYPKIELHRTALSKPLLFAEDDSIIALATDGATFPGSVPIPRLDINDPRQIADFILDWLRMRSGSNQPLRPETP</sequence>
<dbReference type="KEGG" id="metu:GNH96_05665"/>
<accession>A0A858Q6P6</accession>
<name>A0A858Q6P6_9GAMM</name>
<keyword evidence="3" id="KW-1185">Reference proteome</keyword>
<dbReference type="PANTHER" id="PTHR40072:SF1">
    <property type="entry name" value="MOLYBDOPTERIN-GUANINE DINUCLEOTIDE BIOSYNTHESIS ADAPTER PROTEIN"/>
    <property type="match status" value="1"/>
</dbReference>
<dbReference type="EMBL" id="CP046565">
    <property type="protein sequence ID" value="QJD29501.1"/>
    <property type="molecule type" value="Genomic_DNA"/>
</dbReference>
<dbReference type="RefSeq" id="WP_169602784.1">
    <property type="nucleotide sequence ID" value="NZ_CP046565.1"/>
</dbReference>
<dbReference type="CDD" id="cd03116">
    <property type="entry name" value="MobB"/>
    <property type="match status" value="1"/>
</dbReference>
<dbReference type="InterPro" id="IPR052539">
    <property type="entry name" value="MGD_biosynthesis_adapter"/>
</dbReference>
<dbReference type="GO" id="GO:0006777">
    <property type="term" value="P:Mo-molybdopterin cofactor biosynthetic process"/>
    <property type="evidence" value="ECO:0007669"/>
    <property type="project" value="InterPro"/>
</dbReference>
<dbReference type="InterPro" id="IPR004435">
    <property type="entry name" value="MobB_dom"/>
</dbReference>
<dbReference type="Gene3D" id="3.40.50.300">
    <property type="entry name" value="P-loop containing nucleotide triphosphate hydrolases"/>
    <property type="match status" value="1"/>
</dbReference>
<feature type="domain" description="Molybdopterin-guanine dinucleotide biosynthesis protein B (MobB)" evidence="1">
    <location>
        <begin position="5"/>
        <end position="139"/>
    </location>
</feature>
<dbReference type="Pfam" id="PF03205">
    <property type="entry name" value="MobB"/>
    <property type="match status" value="1"/>
</dbReference>
<protein>
    <submittedName>
        <fullName evidence="2">Molybdopterin-guanine dinucleotide biosynthesis protein B</fullName>
    </submittedName>
</protein>
<organism evidence="2 3">
    <name type="scientific">Methylococcus geothermalis</name>
    <dbReference type="NCBI Taxonomy" id="2681310"/>
    <lineage>
        <taxon>Bacteria</taxon>
        <taxon>Pseudomonadati</taxon>
        <taxon>Pseudomonadota</taxon>
        <taxon>Gammaproteobacteria</taxon>
        <taxon>Methylococcales</taxon>
        <taxon>Methylococcaceae</taxon>
        <taxon>Methylococcus</taxon>
    </lineage>
</organism>
<dbReference type="NCBIfam" id="TIGR00176">
    <property type="entry name" value="mobB"/>
    <property type="match status" value="1"/>
</dbReference>
<dbReference type="FunFam" id="3.40.50.300:FF:000920">
    <property type="entry name" value="Molybdopterin-guanine dinucleotide biosynthesis protein B"/>
    <property type="match status" value="1"/>
</dbReference>
<dbReference type="PANTHER" id="PTHR40072">
    <property type="entry name" value="MOLYBDOPTERIN-GUANINE DINUCLEOTIDE BIOSYNTHESIS ADAPTER PROTEIN-RELATED"/>
    <property type="match status" value="1"/>
</dbReference>
<proteinExistence type="predicted"/>
<dbReference type="SUPFAM" id="SSF52540">
    <property type="entry name" value="P-loop containing nucleoside triphosphate hydrolases"/>
    <property type="match status" value="1"/>
</dbReference>
<dbReference type="AlphaFoldDB" id="A0A858Q6P6"/>
<evidence type="ECO:0000313" key="3">
    <source>
        <dbReference type="Proteomes" id="UP000503004"/>
    </source>
</evidence>
<dbReference type="InterPro" id="IPR027417">
    <property type="entry name" value="P-loop_NTPase"/>
</dbReference>
<reference evidence="3" key="1">
    <citation type="submission" date="2019-12" db="EMBL/GenBank/DDBJ databases">
        <authorList>
            <person name="Awala S.I."/>
            <person name="Rhee S.K."/>
        </authorList>
    </citation>
    <scope>NUCLEOTIDE SEQUENCE [LARGE SCALE GENOMIC DNA]</scope>
    <source>
        <strain evidence="3">IM1</strain>
    </source>
</reference>
<evidence type="ECO:0000313" key="2">
    <source>
        <dbReference type="EMBL" id="QJD29501.1"/>
    </source>
</evidence>